<dbReference type="RefSeq" id="XP_003112780.1">
    <property type="nucleotide sequence ID" value="XM_003112732.1"/>
</dbReference>
<dbReference type="FunCoup" id="E3LUS6">
    <property type="interactions" value="1601"/>
</dbReference>
<dbReference type="GeneID" id="9810605"/>
<evidence type="ECO:0000313" key="2">
    <source>
        <dbReference type="EMBL" id="EFP11301.1"/>
    </source>
</evidence>
<dbReference type="eggNOG" id="ENOG502TI9F">
    <property type="taxonomic scope" value="Eukaryota"/>
</dbReference>
<feature type="region of interest" description="Disordered" evidence="1">
    <location>
        <begin position="1"/>
        <end position="36"/>
    </location>
</feature>
<sequence length="212" mass="24558">MDEFSKKQSTRVSSRNSQKDSPPVPQRELKKRKNVHFEDQKTEYALSTSEFVMRANKQWTFVATCFNLRDDNRTASRDGDKELLELCNYYEEEESVPDLDDDSDDSIPFEIFAEQGMRITWTPGTSHSTVSTLRLSSMLRLESRQQIDPSYEEPDDVPQDSLLSEKEDMETAFQGELQCSNAQKVNRSRGSSKTEKTEEFESSENFWDGVEF</sequence>
<keyword evidence="4" id="KW-1185">Reference proteome</keyword>
<evidence type="ECO:0000313" key="3">
    <source>
        <dbReference type="EMBL" id="KAF1751366.1"/>
    </source>
</evidence>
<evidence type="ECO:0000313" key="5">
    <source>
        <dbReference type="Proteomes" id="UP000483820"/>
    </source>
</evidence>
<dbReference type="Proteomes" id="UP000483820">
    <property type="component" value="Chromosome V"/>
</dbReference>
<dbReference type="EMBL" id="WUAV01000005">
    <property type="protein sequence ID" value="KAF1751366.1"/>
    <property type="molecule type" value="Genomic_DNA"/>
</dbReference>
<feature type="region of interest" description="Disordered" evidence="1">
    <location>
        <begin position="145"/>
        <end position="164"/>
    </location>
</feature>
<name>E3LUS6_CAERE</name>
<dbReference type="KEGG" id="crq:GCK72_017920"/>
<dbReference type="OrthoDB" id="5826289at2759"/>
<proteinExistence type="predicted"/>
<dbReference type="InParanoid" id="E3LUS6"/>
<dbReference type="OMA" id="SDDFWSQ"/>
<organism evidence="4">
    <name type="scientific">Caenorhabditis remanei</name>
    <name type="common">Caenorhabditis vulgaris</name>
    <dbReference type="NCBI Taxonomy" id="31234"/>
    <lineage>
        <taxon>Eukaryota</taxon>
        <taxon>Metazoa</taxon>
        <taxon>Ecdysozoa</taxon>
        <taxon>Nematoda</taxon>
        <taxon>Chromadorea</taxon>
        <taxon>Rhabditida</taxon>
        <taxon>Rhabditina</taxon>
        <taxon>Rhabditomorpha</taxon>
        <taxon>Rhabditoidea</taxon>
        <taxon>Rhabditidae</taxon>
        <taxon>Peloderinae</taxon>
        <taxon>Caenorhabditis</taxon>
    </lineage>
</organism>
<evidence type="ECO:0000313" key="4">
    <source>
        <dbReference type="Proteomes" id="UP000008281"/>
    </source>
</evidence>
<dbReference type="EMBL" id="DS268415">
    <property type="protein sequence ID" value="EFP11301.1"/>
    <property type="molecule type" value="Genomic_DNA"/>
</dbReference>
<accession>E3LUS6</accession>
<feature type="compositionally biased region" description="Polar residues" evidence="1">
    <location>
        <begin position="10"/>
        <end position="20"/>
    </location>
</feature>
<gene>
    <name evidence="2" type="ORF">CRE_31127</name>
    <name evidence="3" type="ORF">GCK72_017920</name>
</gene>
<reference evidence="2" key="1">
    <citation type="submission" date="2007-07" db="EMBL/GenBank/DDBJ databases">
        <title>PCAP assembly of the Caenorhabditis remanei genome.</title>
        <authorList>
            <consortium name="The Caenorhabditis remanei Sequencing Consortium"/>
            <person name="Wilson R.K."/>
        </authorList>
    </citation>
    <scope>NUCLEOTIDE SEQUENCE [LARGE SCALE GENOMIC DNA]</scope>
    <source>
        <strain evidence="2">PB4641</strain>
    </source>
</reference>
<protein>
    <submittedName>
        <fullName evidence="2">Uncharacterized protein</fullName>
    </submittedName>
</protein>
<dbReference type="AlphaFoldDB" id="E3LUS6"/>
<dbReference type="Proteomes" id="UP000008281">
    <property type="component" value="Unassembled WGS sequence"/>
</dbReference>
<dbReference type="HOGENOM" id="CLU_1355715_0_0_1"/>
<reference evidence="3 5" key="2">
    <citation type="submission" date="2019-12" db="EMBL/GenBank/DDBJ databases">
        <title>Chromosome-level assembly of the Caenorhabditis remanei genome.</title>
        <authorList>
            <person name="Teterina A.A."/>
            <person name="Willis J.H."/>
            <person name="Phillips P.C."/>
        </authorList>
    </citation>
    <scope>NUCLEOTIDE SEQUENCE [LARGE SCALE GENOMIC DNA]</scope>
    <source>
        <strain evidence="3 5">PX506</strain>
        <tissue evidence="3">Whole organism</tissue>
    </source>
</reference>
<feature type="compositionally biased region" description="Polar residues" evidence="1">
    <location>
        <begin position="177"/>
        <end position="189"/>
    </location>
</feature>
<feature type="region of interest" description="Disordered" evidence="1">
    <location>
        <begin position="174"/>
        <end position="212"/>
    </location>
</feature>
<dbReference type="STRING" id="31234.E3LUS6"/>
<dbReference type="CTD" id="9810605"/>
<evidence type="ECO:0000256" key="1">
    <source>
        <dbReference type="SAM" id="MobiDB-lite"/>
    </source>
</evidence>